<dbReference type="RefSeq" id="WP_257086140.1">
    <property type="nucleotide sequence ID" value="NZ_CP102097.1"/>
</dbReference>
<protein>
    <submittedName>
        <fullName evidence="1">Uncharacterized protein</fullName>
    </submittedName>
</protein>
<evidence type="ECO:0000313" key="2">
    <source>
        <dbReference type="Proteomes" id="UP001058602"/>
    </source>
</evidence>
<dbReference type="Proteomes" id="UP001058602">
    <property type="component" value="Chromosome 2"/>
</dbReference>
<keyword evidence="2" id="KW-1185">Reference proteome</keyword>
<organism evidence="1 2">
    <name type="scientific">Vibrio japonicus</name>
    <dbReference type="NCBI Taxonomy" id="1824638"/>
    <lineage>
        <taxon>Bacteria</taxon>
        <taxon>Pseudomonadati</taxon>
        <taxon>Pseudomonadota</taxon>
        <taxon>Gammaproteobacteria</taxon>
        <taxon>Vibrionales</taxon>
        <taxon>Vibrionaceae</taxon>
        <taxon>Vibrio</taxon>
    </lineage>
</organism>
<dbReference type="EMBL" id="CP102097">
    <property type="protein sequence ID" value="UUM32474.1"/>
    <property type="molecule type" value="Genomic_DNA"/>
</dbReference>
<sequence length="195" mass="22102">MSDINEEYYVLVCGSGKVPSPYVADTKSHYLMLQSPASLKRPIQVETAADPNDSIPLIEAMAAPSDPVISERVKKVIEYFDLYKVQLFPAIYTHNDESEYSYYILVVENVINAYDFNNGKYFEKEDDGSVDAINFRLDANKLAMIPLEKRCIFTIRGMSEYLVHRSVAEPLMALNASGLRLVPLLQWDIGFEMTV</sequence>
<reference evidence="1" key="1">
    <citation type="submission" date="2022-07" db="EMBL/GenBank/DDBJ databases">
        <title>Complete genome of Vibrio japonicus strain JCM 31412T and phylogenomic assessment of the Nereis clade of the genus Vibrio.</title>
        <authorList>
            <person name="Shlafstein M.D."/>
            <person name="Emsley S.A."/>
            <person name="Ushijima B."/>
            <person name="Videau P."/>
            <person name="Saw J.H."/>
        </authorList>
    </citation>
    <scope>NUCLEOTIDE SEQUENCE</scope>
    <source>
        <strain evidence="1">JCM 31412</strain>
    </source>
</reference>
<accession>A0ABY5LK88</accession>
<gene>
    <name evidence="1" type="ORF">NP165_19585</name>
</gene>
<proteinExistence type="predicted"/>
<name>A0ABY5LK88_9VIBR</name>
<evidence type="ECO:0000313" key="1">
    <source>
        <dbReference type="EMBL" id="UUM32474.1"/>
    </source>
</evidence>